<evidence type="ECO:0000256" key="2">
    <source>
        <dbReference type="SAM" id="Phobius"/>
    </source>
</evidence>
<dbReference type="HOGENOM" id="CLU_843081_0_0_1"/>
<sequence length="330" mass="37337">MSPAARRRKREESGMASGGVRLVGARTGPSSRTTAKYAIRASPSPRRKREKNQSRLFRSGRSTRKRSRAPDRRPARGDAAPGEVLPTPELRIPIPPSSSCARRGRSMRWPPPISHRRRPFLLLVLLVALYSIPGAFSLRHVTLNTVEIFTTHEWFGKPTVYFRCNGENKTNLPDVKEAHVLYAFKGEESWQPLAELPEKKCKRCGLYEEDAFKPADVFDEWEMCSSDFKDGKYTRFKENQFNATFLCPNCTASAGDHGNGEHSSEVETNKASVPVIIVVSVLASVLVIIALFGGYKYWQKKKRERDQARFLKLFEEGDDLEDELGLSNEF</sequence>
<dbReference type="AlphaFoldDB" id="K4ACG2"/>
<evidence type="ECO:0000313" key="5">
    <source>
        <dbReference type="Proteomes" id="UP000004995"/>
    </source>
</evidence>
<dbReference type="Gramene" id="KQK91400">
    <property type="protein sequence ID" value="KQK91400"/>
    <property type="gene ID" value="SETIT_036571mg"/>
</dbReference>
<proteinExistence type="predicted"/>
<feature type="transmembrane region" description="Helical" evidence="2">
    <location>
        <begin position="120"/>
        <end position="138"/>
    </location>
</feature>
<protein>
    <recommendedName>
        <fullName evidence="3">DUF7953 domain-containing protein</fullName>
    </recommendedName>
</protein>
<dbReference type="PANTHER" id="PTHR33780:SF3">
    <property type="entry name" value="EXPRESSED PROTEIN"/>
    <property type="match status" value="1"/>
</dbReference>
<feature type="transmembrane region" description="Helical" evidence="2">
    <location>
        <begin position="273"/>
        <end position="295"/>
    </location>
</feature>
<keyword evidence="2" id="KW-0472">Membrane</keyword>
<evidence type="ECO:0000256" key="1">
    <source>
        <dbReference type="SAM" id="MobiDB-lite"/>
    </source>
</evidence>
<keyword evidence="2" id="KW-1133">Transmembrane helix</keyword>
<feature type="domain" description="DUF7953" evidence="3">
    <location>
        <begin position="140"/>
        <end position="248"/>
    </location>
</feature>
<dbReference type="eggNOG" id="ENOG502QVJB">
    <property type="taxonomic scope" value="Eukaryota"/>
</dbReference>
<dbReference type="InterPro" id="IPR057713">
    <property type="entry name" value="DUF7953"/>
</dbReference>
<dbReference type="Pfam" id="PF25829">
    <property type="entry name" value="DUF7953"/>
    <property type="match status" value="1"/>
</dbReference>
<keyword evidence="2" id="KW-0812">Transmembrane</keyword>
<dbReference type="PANTHER" id="PTHR33780">
    <property type="entry name" value="EXPRESSED PROTEIN"/>
    <property type="match status" value="1"/>
</dbReference>
<feature type="region of interest" description="Disordered" evidence="1">
    <location>
        <begin position="1"/>
        <end position="105"/>
    </location>
</feature>
<accession>K4ACG2</accession>
<dbReference type="EnsemblPlants" id="KQK91399">
    <property type="protein sequence ID" value="KQK91399"/>
    <property type="gene ID" value="SETIT_036571mg"/>
</dbReference>
<reference evidence="4" key="2">
    <citation type="submission" date="2018-08" db="UniProtKB">
        <authorList>
            <consortium name="EnsemblPlants"/>
        </authorList>
    </citation>
    <scope>IDENTIFICATION</scope>
    <source>
        <strain evidence="4">Yugu1</strain>
    </source>
</reference>
<dbReference type="Proteomes" id="UP000004995">
    <property type="component" value="Unassembled WGS sequence"/>
</dbReference>
<evidence type="ECO:0000313" key="4">
    <source>
        <dbReference type="EnsemblPlants" id="KQK91399"/>
    </source>
</evidence>
<dbReference type="STRING" id="4555.K4ACG2"/>
<reference evidence="5" key="1">
    <citation type="journal article" date="2012" name="Nat. Biotechnol.">
        <title>Reference genome sequence of the model plant Setaria.</title>
        <authorList>
            <person name="Bennetzen J.L."/>
            <person name="Schmutz J."/>
            <person name="Wang H."/>
            <person name="Percifield R."/>
            <person name="Hawkins J."/>
            <person name="Pontaroli A.C."/>
            <person name="Estep M."/>
            <person name="Feng L."/>
            <person name="Vaughn J.N."/>
            <person name="Grimwood J."/>
            <person name="Jenkins J."/>
            <person name="Barry K."/>
            <person name="Lindquist E."/>
            <person name="Hellsten U."/>
            <person name="Deshpande S."/>
            <person name="Wang X."/>
            <person name="Wu X."/>
            <person name="Mitros T."/>
            <person name="Triplett J."/>
            <person name="Yang X."/>
            <person name="Ye C.Y."/>
            <person name="Mauro-Herrera M."/>
            <person name="Wang L."/>
            <person name="Li P."/>
            <person name="Sharma M."/>
            <person name="Sharma R."/>
            <person name="Ronald P.C."/>
            <person name="Panaud O."/>
            <person name="Kellogg E.A."/>
            <person name="Brutnell T.P."/>
            <person name="Doust A.N."/>
            <person name="Tuskan G.A."/>
            <person name="Rokhsar D."/>
            <person name="Devos K.M."/>
        </authorList>
    </citation>
    <scope>NUCLEOTIDE SEQUENCE [LARGE SCALE GENOMIC DNA]</scope>
    <source>
        <strain evidence="5">cv. Yugu1</strain>
    </source>
</reference>
<name>K4ACG2_SETIT</name>
<keyword evidence="5" id="KW-1185">Reference proteome</keyword>
<evidence type="ECO:0000259" key="3">
    <source>
        <dbReference type="Pfam" id="PF25829"/>
    </source>
</evidence>
<dbReference type="Gramene" id="KQK91399">
    <property type="protein sequence ID" value="KQK91399"/>
    <property type="gene ID" value="SETIT_036571mg"/>
</dbReference>
<dbReference type="EMBL" id="AGNK02006034">
    <property type="status" value="NOT_ANNOTATED_CDS"/>
    <property type="molecule type" value="Genomic_DNA"/>
</dbReference>
<dbReference type="FunCoup" id="K4ACG2">
    <property type="interactions" value="1291"/>
</dbReference>
<dbReference type="EnsemblPlants" id="KQK91400">
    <property type="protein sequence ID" value="KQK91400"/>
    <property type="gene ID" value="SETIT_036571mg"/>
</dbReference>
<organism evidence="4 5">
    <name type="scientific">Setaria italica</name>
    <name type="common">Foxtail millet</name>
    <name type="synonym">Panicum italicum</name>
    <dbReference type="NCBI Taxonomy" id="4555"/>
    <lineage>
        <taxon>Eukaryota</taxon>
        <taxon>Viridiplantae</taxon>
        <taxon>Streptophyta</taxon>
        <taxon>Embryophyta</taxon>
        <taxon>Tracheophyta</taxon>
        <taxon>Spermatophyta</taxon>
        <taxon>Magnoliopsida</taxon>
        <taxon>Liliopsida</taxon>
        <taxon>Poales</taxon>
        <taxon>Poaceae</taxon>
        <taxon>PACMAD clade</taxon>
        <taxon>Panicoideae</taxon>
        <taxon>Panicodae</taxon>
        <taxon>Paniceae</taxon>
        <taxon>Cenchrinae</taxon>
        <taxon>Setaria</taxon>
    </lineage>
</organism>